<dbReference type="InterPro" id="IPR002401">
    <property type="entry name" value="Cyt_P450_E_grp-I"/>
</dbReference>
<dbReference type="PANTHER" id="PTHR24291:SF189">
    <property type="entry name" value="CYTOCHROME P450 4C3-RELATED"/>
    <property type="match status" value="1"/>
</dbReference>
<dbReference type="Proteomes" id="UP001168972">
    <property type="component" value="Unassembled WGS sequence"/>
</dbReference>
<evidence type="ECO:0000256" key="8">
    <source>
        <dbReference type="ARBA" id="ARBA00022824"/>
    </source>
</evidence>
<evidence type="ECO:0000256" key="9">
    <source>
        <dbReference type="ARBA" id="ARBA00022848"/>
    </source>
</evidence>
<dbReference type="Gene3D" id="1.10.630.10">
    <property type="entry name" value="Cytochrome P450"/>
    <property type="match status" value="1"/>
</dbReference>
<evidence type="ECO:0000256" key="2">
    <source>
        <dbReference type="ARBA" id="ARBA00003690"/>
    </source>
</evidence>
<keyword evidence="9" id="KW-0492">Microsome</keyword>
<evidence type="ECO:0000256" key="10">
    <source>
        <dbReference type="ARBA" id="ARBA00023002"/>
    </source>
</evidence>
<dbReference type="GO" id="GO:0005789">
    <property type="term" value="C:endoplasmic reticulum membrane"/>
    <property type="evidence" value="ECO:0007669"/>
    <property type="project" value="UniProtKB-SubCell"/>
</dbReference>
<evidence type="ECO:0000256" key="3">
    <source>
        <dbReference type="ARBA" id="ARBA00004174"/>
    </source>
</evidence>
<comment type="similarity">
    <text evidence="5 15">Belongs to the cytochrome P450 family.</text>
</comment>
<evidence type="ECO:0000256" key="7">
    <source>
        <dbReference type="ARBA" id="ARBA00022723"/>
    </source>
</evidence>
<keyword evidence="10 15" id="KW-0560">Oxidoreductase</keyword>
<evidence type="ECO:0000256" key="14">
    <source>
        <dbReference type="PIRSR" id="PIRSR602401-1"/>
    </source>
</evidence>
<gene>
    <name evidence="16" type="ORF">PV327_011222</name>
</gene>
<dbReference type="InterPro" id="IPR017972">
    <property type="entry name" value="Cyt_P450_CS"/>
</dbReference>
<dbReference type="InterPro" id="IPR036396">
    <property type="entry name" value="Cyt_P450_sf"/>
</dbReference>
<evidence type="ECO:0000256" key="1">
    <source>
        <dbReference type="ARBA" id="ARBA00001971"/>
    </source>
</evidence>
<reference evidence="16" key="2">
    <citation type="submission" date="2023-03" db="EMBL/GenBank/DDBJ databases">
        <authorList>
            <person name="Inwood S.N."/>
            <person name="Skelly J.G."/>
            <person name="Guhlin J."/>
            <person name="Harrop T.W.R."/>
            <person name="Goldson S.G."/>
            <person name="Dearden P.K."/>
        </authorList>
    </citation>
    <scope>NUCLEOTIDE SEQUENCE</scope>
    <source>
        <strain evidence="16">Lincoln</strain>
        <tissue evidence="16">Whole body</tissue>
    </source>
</reference>
<keyword evidence="7 14" id="KW-0479">Metal-binding</keyword>
<dbReference type="PRINTS" id="PR00463">
    <property type="entry name" value="EP450I"/>
</dbReference>
<dbReference type="AlphaFoldDB" id="A0AA39FL94"/>
<comment type="cofactor">
    <cofactor evidence="1 14">
        <name>heme</name>
        <dbReference type="ChEBI" id="CHEBI:30413"/>
    </cofactor>
</comment>
<dbReference type="GO" id="GO:0016705">
    <property type="term" value="F:oxidoreductase activity, acting on paired donors, with incorporation or reduction of molecular oxygen"/>
    <property type="evidence" value="ECO:0007669"/>
    <property type="project" value="InterPro"/>
</dbReference>
<dbReference type="SUPFAM" id="SSF48264">
    <property type="entry name" value="Cytochrome P450"/>
    <property type="match status" value="1"/>
</dbReference>
<keyword evidence="12 15" id="KW-0503">Monooxygenase</keyword>
<protein>
    <recommendedName>
        <fullName evidence="18">Cytochrome P450</fullName>
    </recommendedName>
</protein>
<dbReference type="InterPro" id="IPR050196">
    <property type="entry name" value="Cytochrome_P450_Monoox"/>
</dbReference>
<keyword evidence="11 14" id="KW-0408">Iron</keyword>
<comment type="function">
    <text evidence="2">May be involved in the metabolism of insect hormones and in the breakdown of synthetic insecticides.</text>
</comment>
<keyword evidence="13" id="KW-0472">Membrane</keyword>
<dbReference type="PROSITE" id="PS00086">
    <property type="entry name" value="CYTOCHROME_P450"/>
    <property type="match status" value="1"/>
</dbReference>
<comment type="caution">
    <text evidence="16">The sequence shown here is derived from an EMBL/GenBank/DDBJ whole genome shotgun (WGS) entry which is preliminary data.</text>
</comment>
<dbReference type="PANTHER" id="PTHR24291">
    <property type="entry name" value="CYTOCHROME P450 FAMILY 4"/>
    <property type="match status" value="1"/>
</dbReference>
<evidence type="ECO:0000256" key="11">
    <source>
        <dbReference type="ARBA" id="ARBA00023004"/>
    </source>
</evidence>
<evidence type="ECO:0000256" key="15">
    <source>
        <dbReference type="RuleBase" id="RU000461"/>
    </source>
</evidence>
<keyword evidence="8" id="KW-0256">Endoplasmic reticulum</keyword>
<dbReference type="Pfam" id="PF00067">
    <property type="entry name" value="p450"/>
    <property type="match status" value="1"/>
</dbReference>
<evidence type="ECO:0008006" key="18">
    <source>
        <dbReference type="Google" id="ProtNLM"/>
    </source>
</evidence>
<organism evidence="16 17">
    <name type="scientific">Microctonus hyperodae</name>
    <name type="common">Parasitoid wasp</name>
    <dbReference type="NCBI Taxonomy" id="165561"/>
    <lineage>
        <taxon>Eukaryota</taxon>
        <taxon>Metazoa</taxon>
        <taxon>Ecdysozoa</taxon>
        <taxon>Arthropoda</taxon>
        <taxon>Hexapoda</taxon>
        <taxon>Insecta</taxon>
        <taxon>Pterygota</taxon>
        <taxon>Neoptera</taxon>
        <taxon>Endopterygota</taxon>
        <taxon>Hymenoptera</taxon>
        <taxon>Apocrita</taxon>
        <taxon>Ichneumonoidea</taxon>
        <taxon>Braconidae</taxon>
        <taxon>Euphorinae</taxon>
        <taxon>Microctonus</taxon>
    </lineage>
</organism>
<dbReference type="GO" id="GO:0004497">
    <property type="term" value="F:monooxygenase activity"/>
    <property type="evidence" value="ECO:0007669"/>
    <property type="project" value="UniProtKB-KW"/>
</dbReference>
<evidence type="ECO:0000313" key="16">
    <source>
        <dbReference type="EMBL" id="KAK0171485.1"/>
    </source>
</evidence>
<dbReference type="InterPro" id="IPR001128">
    <property type="entry name" value="Cyt_P450"/>
</dbReference>
<dbReference type="GO" id="GO:0005506">
    <property type="term" value="F:iron ion binding"/>
    <property type="evidence" value="ECO:0007669"/>
    <property type="project" value="InterPro"/>
</dbReference>
<evidence type="ECO:0000313" key="17">
    <source>
        <dbReference type="Proteomes" id="UP001168972"/>
    </source>
</evidence>
<accession>A0AA39FL94</accession>
<evidence type="ECO:0000256" key="5">
    <source>
        <dbReference type="ARBA" id="ARBA00010617"/>
    </source>
</evidence>
<evidence type="ECO:0000256" key="13">
    <source>
        <dbReference type="ARBA" id="ARBA00023136"/>
    </source>
</evidence>
<reference evidence="16" key="1">
    <citation type="journal article" date="2023" name="bioRxiv">
        <title>Scaffold-level genome assemblies of two parasitoid biocontrol wasps reveal the parthenogenesis mechanism and an associated novel virus.</title>
        <authorList>
            <person name="Inwood S."/>
            <person name="Skelly J."/>
            <person name="Guhlin J."/>
            <person name="Harrop T."/>
            <person name="Goldson S."/>
            <person name="Dearden P."/>
        </authorList>
    </citation>
    <scope>NUCLEOTIDE SEQUENCE</scope>
    <source>
        <strain evidence="16">Lincoln</strain>
        <tissue evidence="16">Whole body</tissue>
    </source>
</reference>
<evidence type="ECO:0000256" key="12">
    <source>
        <dbReference type="ARBA" id="ARBA00023033"/>
    </source>
</evidence>
<evidence type="ECO:0000256" key="4">
    <source>
        <dbReference type="ARBA" id="ARBA00004406"/>
    </source>
</evidence>
<keyword evidence="6 14" id="KW-0349">Heme</keyword>
<proteinExistence type="inferred from homology"/>
<dbReference type="EMBL" id="JAQQBR010000208">
    <property type="protein sequence ID" value="KAK0171485.1"/>
    <property type="molecule type" value="Genomic_DNA"/>
</dbReference>
<feature type="binding site" description="axial binding residue" evidence="14">
    <location>
        <position position="46"/>
    </location>
    <ligand>
        <name>heme</name>
        <dbReference type="ChEBI" id="CHEBI:30413"/>
    </ligand>
    <ligandPart>
        <name>Fe</name>
        <dbReference type="ChEBI" id="CHEBI:18248"/>
    </ligandPart>
</feature>
<dbReference type="GO" id="GO:0020037">
    <property type="term" value="F:heme binding"/>
    <property type="evidence" value="ECO:0007669"/>
    <property type="project" value="InterPro"/>
</dbReference>
<sequence length="100" mass="11555">MAILTHKSKTHWDEPNKFIPERFLPENSKARHPYAFVPFSGGSRSCPGGKFGMSCLKVMIAQLIRKYRFMTTMKFENMKLTTHISVRSLDGYKISIQKID</sequence>
<name>A0AA39FL94_MICHY</name>
<evidence type="ECO:0000256" key="6">
    <source>
        <dbReference type="ARBA" id="ARBA00022617"/>
    </source>
</evidence>
<comment type="subcellular location">
    <subcellularLocation>
        <location evidence="4">Endoplasmic reticulum membrane</location>
        <topology evidence="4">Peripheral membrane protein</topology>
    </subcellularLocation>
    <subcellularLocation>
        <location evidence="3">Microsome membrane</location>
        <topology evidence="3">Peripheral membrane protein</topology>
    </subcellularLocation>
</comment>
<keyword evidence="17" id="KW-1185">Reference proteome</keyword>